<protein>
    <submittedName>
        <fullName evidence="1">Uncharacterized protein</fullName>
    </submittedName>
</protein>
<name>A0A420J8G6_9PEZI</name>
<evidence type="ECO:0000313" key="2">
    <source>
        <dbReference type="Proteomes" id="UP000285326"/>
    </source>
</evidence>
<dbReference type="EMBL" id="MCBS01016411">
    <property type="protein sequence ID" value="RKF83056.1"/>
    <property type="molecule type" value="Genomic_DNA"/>
</dbReference>
<dbReference type="Proteomes" id="UP000285326">
    <property type="component" value="Unassembled WGS sequence"/>
</dbReference>
<proteinExistence type="predicted"/>
<reference evidence="1 2" key="1">
    <citation type="journal article" date="2018" name="BMC Genomics">
        <title>Comparative genome analyses reveal sequence features reflecting distinct modes of host-adaptation between dicot and monocot powdery mildew.</title>
        <authorList>
            <person name="Wu Y."/>
            <person name="Ma X."/>
            <person name="Pan Z."/>
            <person name="Kale S.D."/>
            <person name="Song Y."/>
            <person name="King H."/>
            <person name="Zhang Q."/>
            <person name="Presley C."/>
            <person name="Deng X."/>
            <person name="Wei C.I."/>
            <person name="Xiao S."/>
        </authorList>
    </citation>
    <scope>NUCLEOTIDE SEQUENCE [LARGE SCALE GENOMIC DNA]</scope>
    <source>
        <strain evidence="1">UMSG1</strain>
    </source>
</reference>
<comment type="caution">
    <text evidence="1">The sequence shown here is derived from an EMBL/GenBank/DDBJ whole genome shotgun (WGS) entry which is preliminary data.</text>
</comment>
<evidence type="ECO:0000313" key="1">
    <source>
        <dbReference type="EMBL" id="RKF83056.1"/>
    </source>
</evidence>
<sequence length="93" mass="10452">RNCTSRQVTAVSEQAQANGIRAPDKLTSGKLNADKVSLEAVSSKSKDSFPYGSGYSIDLETKAARKEQLREQGRYEGRCYYSHRKGHLTNLWR</sequence>
<organism evidence="1 2">
    <name type="scientific">Golovinomyces cichoracearum</name>
    <dbReference type="NCBI Taxonomy" id="62708"/>
    <lineage>
        <taxon>Eukaryota</taxon>
        <taxon>Fungi</taxon>
        <taxon>Dikarya</taxon>
        <taxon>Ascomycota</taxon>
        <taxon>Pezizomycotina</taxon>
        <taxon>Leotiomycetes</taxon>
        <taxon>Erysiphales</taxon>
        <taxon>Erysiphaceae</taxon>
        <taxon>Golovinomyces</taxon>
    </lineage>
</organism>
<dbReference type="AlphaFoldDB" id="A0A420J8G6"/>
<feature type="non-terminal residue" evidence="1">
    <location>
        <position position="1"/>
    </location>
</feature>
<gene>
    <name evidence="1" type="ORF">GcM1_164020</name>
</gene>
<accession>A0A420J8G6</accession>